<dbReference type="KEGG" id="aten:116293798"/>
<feature type="compositionally biased region" description="Basic and acidic residues" evidence="5">
    <location>
        <begin position="241"/>
        <end position="257"/>
    </location>
</feature>
<keyword evidence="4" id="KW-0175">Coiled coil</keyword>
<dbReference type="Pfam" id="PF07052">
    <property type="entry name" value="Hep_59"/>
    <property type="match status" value="1"/>
</dbReference>
<comment type="similarity">
    <text evidence="2">Belongs to the TLS1 family.</text>
</comment>
<feature type="compositionally biased region" description="Acidic residues" evidence="5">
    <location>
        <begin position="13"/>
        <end position="22"/>
    </location>
</feature>
<feature type="compositionally biased region" description="Basic and acidic residues" evidence="5">
    <location>
        <begin position="288"/>
        <end position="303"/>
    </location>
</feature>
<gene>
    <name evidence="7" type="primary">LOC116293798</name>
</gene>
<evidence type="ECO:0000256" key="2">
    <source>
        <dbReference type="ARBA" id="ARBA00007643"/>
    </source>
</evidence>
<evidence type="ECO:0000313" key="7">
    <source>
        <dbReference type="RefSeq" id="XP_031557139.1"/>
    </source>
</evidence>
<feature type="compositionally biased region" description="Basic residues" evidence="5">
    <location>
        <begin position="1"/>
        <end position="10"/>
    </location>
</feature>
<feature type="region of interest" description="Disordered" evidence="5">
    <location>
        <begin position="126"/>
        <end position="145"/>
    </location>
</feature>
<feature type="region of interest" description="Disordered" evidence="5">
    <location>
        <begin position="241"/>
        <end position="303"/>
    </location>
</feature>
<dbReference type="PANTHER" id="PTHR13486:SF2">
    <property type="entry name" value="SPLICING FACTOR C9ORF78"/>
    <property type="match status" value="1"/>
</dbReference>
<proteinExistence type="inferred from homology"/>
<name>A0A6P8HL62_ACTTE</name>
<dbReference type="GO" id="GO:0000398">
    <property type="term" value="P:mRNA splicing, via spliceosome"/>
    <property type="evidence" value="ECO:0007669"/>
    <property type="project" value="TreeGrafter"/>
</dbReference>
<feature type="region of interest" description="Disordered" evidence="5">
    <location>
        <begin position="1"/>
        <end position="25"/>
    </location>
</feature>
<dbReference type="GO" id="GO:0005681">
    <property type="term" value="C:spliceosomal complex"/>
    <property type="evidence" value="ECO:0007669"/>
    <property type="project" value="TreeGrafter"/>
</dbReference>
<evidence type="ECO:0000256" key="4">
    <source>
        <dbReference type="SAM" id="Coils"/>
    </source>
</evidence>
<evidence type="ECO:0000256" key="3">
    <source>
        <dbReference type="ARBA" id="ARBA00023242"/>
    </source>
</evidence>
<dbReference type="GeneID" id="116293798"/>
<dbReference type="RefSeq" id="XP_031557139.1">
    <property type="nucleotide sequence ID" value="XM_031701279.1"/>
</dbReference>
<feature type="compositionally biased region" description="Basic and acidic residues" evidence="5">
    <location>
        <begin position="134"/>
        <end position="145"/>
    </location>
</feature>
<dbReference type="FunCoup" id="A0A6P8HL62">
    <property type="interactions" value="2874"/>
</dbReference>
<evidence type="ECO:0000256" key="1">
    <source>
        <dbReference type="ARBA" id="ARBA00004123"/>
    </source>
</evidence>
<evidence type="ECO:0000313" key="6">
    <source>
        <dbReference type="Proteomes" id="UP000515163"/>
    </source>
</evidence>
<feature type="coiled-coil region" evidence="4">
    <location>
        <begin position="183"/>
        <end position="211"/>
    </location>
</feature>
<dbReference type="InterPro" id="IPR010756">
    <property type="entry name" value="Tls1-like"/>
</dbReference>
<evidence type="ECO:0000256" key="5">
    <source>
        <dbReference type="SAM" id="MobiDB-lite"/>
    </source>
</evidence>
<sequence length="319" mass="36512">MSRRNYRRKRVSEEEDYDEPDTTTELLEERKELQKFRKRPKGVSAIGLALGKELPPEESVVSDPFKLKTGGLVQMNDFIQDRDRDRDDEGTGMSVVIGANFAAETNRRDEDTLMLKYIEEEIARKKGASNNSEGGERSEKSKSKEDLLYTVPKNIDVRSKLMKSEEMLSNQMLSGIPEVDLGISAKIRNIEATEEAKMKLLEEQRSKKRREPTEMVPTNMASNFMLHSRFFDEQRSVEAESKKAARIKAKEEEEKNKPKGPTVPAVDSTLITGNDADPGAVAVSVPTDGKKKDTKKERSSDDFYYEKFRKRARDNWRYQ</sequence>
<accession>A0A6P8HL62</accession>
<comment type="subcellular location">
    <subcellularLocation>
        <location evidence="1">Nucleus</location>
    </subcellularLocation>
</comment>
<keyword evidence="6" id="KW-1185">Reference proteome</keyword>
<dbReference type="InParanoid" id="A0A6P8HL62"/>
<dbReference type="OrthoDB" id="5627at2759"/>
<keyword evidence="3" id="KW-0539">Nucleus</keyword>
<protein>
    <submittedName>
        <fullName evidence="7">Telomere length and silencing protein 1 homolog</fullName>
    </submittedName>
</protein>
<dbReference type="PANTHER" id="PTHR13486">
    <property type="entry name" value="TELOMERE LENGTH AND SILENCING PROTEIN 1 TLS1 FAMILY MEMBER"/>
    <property type="match status" value="1"/>
</dbReference>
<reference evidence="7" key="1">
    <citation type="submission" date="2025-08" db="UniProtKB">
        <authorList>
            <consortium name="RefSeq"/>
        </authorList>
    </citation>
    <scope>IDENTIFICATION</scope>
    <source>
        <tissue evidence="7">Tentacle</tissue>
    </source>
</reference>
<dbReference type="Proteomes" id="UP000515163">
    <property type="component" value="Unplaced"/>
</dbReference>
<organism evidence="6 7">
    <name type="scientific">Actinia tenebrosa</name>
    <name type="common">Australian red waratah sea anemone</name>
    <dbReference type="NCBI Taxonomy" id="6105"/>
    <lineage>
        <taxon>Eukaryota</taxon>
        <taxon>Metazoa</taxon>
        <taxon>Cnidaria</taxon>
        <taxon>Anthozoa</taxon>
        <taxon>Hexacorallia</taxon>
        <taxon>Actiniaria</taxon>
        <taxon>Actiniidae</taxon>
        <taxon>Actinia</taxon>
    </lineage>
</organism>
<dbReference type="AlphaFoldDB" id="A0A6P8HL62"/>